<feature type="region of interest" description="Disordered" evidence="1">
    <location>
        <begin position="306"/>
        <end position="330"/>
    </location>
</feature>
<name>M3D544_SPHMS</name>
<sequence length="698" mass="76352">MGSPVRSPLSPSLFSLHLEHMKQTSSTPRKLLRTMNSSKENNTKSALTPQAMSTPVLLSTGQKRHTHSASADESPSKRARTHAEEKPHSSPKRKLVPVISRAQTSPQHQLLKELSDAAIGPESDKASSIEDNENVLPNSSRSEDMELPSSCMMDQGDEDGLFSALDSMDSHALNEDHLFDSAGLETEDEKEDIIQDEDDALDGLPEMDNSQIPGLPEKAFNDEVAGEQKGIEDGDDTFELNTDGLPKIDDPQIRKLPEKTSNDRVAGELEGVEDGNAAFELDGDGLPKMDKPQILKLPEQAYSVEAAGGEQVEKTQNMVPDLNEDRRKGADLEALIPGISSYRSSRSPMEPQMETAESSGVVHAAAQPPPTSHAQDSHGVHQLVTQDGQVDQFIVETGTTLGDEQEQAVNIPLNAEAVISSTTPATNNNHEPDLQIIDPNDSALPRYFKPQGFKYMDQSRRPATPPIPSLPTSSDQPETASSVRAYNVNKTAASTAVLRAQELNGGLSGPVAGRDHCQILNNYQAFYQKVIHLVPELPNWKAFPWSRRYWIAVLYSHKKPRAIARARDFMWMKGNKYTTISTIWHSYALRTMEEDFALTCRGEILDMKDQAGELDWFNQKFVVLRAISTSTSTSTSTSSTEKSRMRSRMPPGLVAGIGIVPPEEGEVVVIDGEDGEGEGEGGGKGGKDKKMKEVVVID</sequence>
<dbReference type="eggNOG" id="ENOG502RKZW">
    <property type="taxonomic scope" value="Eukaryota"/>
</dbReference>
<evidence type="ECO:0000313" key="3">
    <source>
        <dbReference type="Proteomes" id="UP000016931"/>
    </source>
</evidence>
<feature type="compositionally biased region" description="Polar residues" evidence="1">
    <location>
        <begin position="470"/>
        <end position="480"/>
    </location>
</feature>
<feature type="compositionally biased region" description="Basic and acidic residues" evidence="1">
    <location>
        <begin position="685"/>
        <end position="698"/>
    </location>
</feature>
<dbReference type="EMBL" id="KB456264">
    <property type="protein sequence ID" value="EMF12999.1"/>
    <property type="molecule type" value="Genomic_DNA"/>
</dbReference>
<dbReference type="OrthoDB" id="3934090at2759"/>
<feature type="region of interest" description="Disordered" evidence="1">
    <location>
        <begin position="672"/>
        <end position="698"/>
    </location>
</feature>
<feature type="compositionally biased region" description="Polar residues" evidence="1">
    <location>
        <begin position="23"/>
        <end position="61"/>
    </location>
</feature>
<protein>
    <submittedName>
        <fullName evidence="2">Uncharacterized protein</fullName>
    </submittedName>
</protein>
<dbReference type="HOGENOM" id="CLU_394917_0_0_1"/>
<reference evidence="2 3" key="1">
    <citation type="journal article" date="2012" name="PLoS Pathog.">
        <title>Diverse lifestyles and strategies of plant pathogenesis encoded in the genomes of eighteen Dothideomycetes fungi.</title>
        <authorList>
            <person name="Ohm R.A."/>
            <person name="Feau N."/>
            <person name="Henrissat B."/>
            <person name="Schoch C.L."/>
            <person name="Horwitz B.A."/>
            <person name="Barry K.W."/>
            <person name="Condon B.J."/>
            <person name="Copeland A.C."/>
            <person name="Dhillon B."/>
            <person name="Glaser F."/>
            <person name="Hesse C.N."/>
            <person name="Kosti I."/>
            <person name="LaButti K."/>
            <person name="Lindquist E.A."/>
            <person name="Lucas S."/>
            <person name="Salamov A.A."/>
            <person name="Bradshaw R.E."/>
            <person name="Ciuffetti L."/>
            <person name="Hamelin R.C."/>
            <person name="Kema G.H.J."/>
            <person name="Lawrence C."/>
            <person name="Scott J.A."/>
            <person name="Spatafora J.W."/>
            <person name="Turgeon B.G."/>
            <person name="de Wit P.J.G.M."/>
            <person name="Zhong S."/>
            <person name="Goodwin S.B."/>
            <person name="Grigoriev I.V."/>
        </authorList>
    </citation>
    <scope>NUCLEOTIDE SEQUENCE [LARGE SCALE GENOMIC DNA]</scope>
    <source>
        <strain evidence="2 3">SO2202</strain>
    </source>
</reference>
<proteinExistence type="predicted"/>
<dbReference type="Proteomes" id="UP000016931">
    <property type="component" value="Unassembled WGS sequence"/>
</dbReference>
<dbReference type="RefSeq" id="XP_016761120.1">
    <property type="nucleotide sequence ID" value="XM_016900736.1"/>
</dbReference>
<dbReference type="STRING" id="692275.M3D544"/>
<keyword evidence="3" id="KW-1185">Reference proteome</keyword>
<feature type="region of interest" description="Disordered" evidence="1">
    <location>
        <begin position="456"/>
        <end position="480"/>
    </location>
</feature>
<feature type="region of interest" description="Disordered" evidence="1">
    <location>
        <begin position="20"/>
        <end position="160"/>
    </location>
</feature>
<evidence type="ECO:0000313" key="2">
    <source>
        <dbReference type="EMBL" id="EMF12999.1"/>
    </source>
</evidence>
<evidence type="ECO:0000256" key="1">
    <source>
        <dbReference type="SAM" id="MobiDB-lite"/>
    </source>
</evidence>
<organism evidence="2 3">
    <name type="scientific">Sphaerulina musiva (strain SO2202)</name>
    <name type="common">Poplar stem canker fungus</name>
    <name type="synonym">Septoria musiva</name>
    <dbReference type="NCBI Taxonomy" id="692275"/>
    <lineage>
        <taxon>Eukaryota</taxon>
        <taxon>Fungi</taxon>
        <taxon>Dikarya</taxon>
        <taxon>Ascomycota</taxon>
        <taxon>Pezizomycotina</taxon>
        <taxon>Dothideomycetes</taxon>
        <taxon>Dothideomycetidae</taxon>
        <taxon>Mycosphaerellales</taxon>
        <taxon>Mycosphaerellaceae</taxon>
        <taxon>Sphaerulina</taxon>
    </lineage>
</organism>
<accession>M3D544</accession>
<dbReference type="GeneID" id="27897873"/>
<feature type="region of interest" description="Disordered" evidence="1">
    <location>
        <begin position="229"/>
        <end position="253"/>
    </location>
</feature>
<dbReference type="AlphaFoldDB" id="M3D544"/>
<gene>
    <name evidence="2" type="ORF">SEPMUDRAFT_108425</name>
</gene>